<dbReference type="GO" id="GO:0000911">
    <property type="term" value="P:cytokinesis by cell plate formation"/>
    <property type="evidence" value="ECO:0007669"/>
    <property type="project" value="TreeGrafter"/>
</dbReference>
<evidence type="ECO:0000313" key="6">
    <source>
        <dbReference type="Proteomes" id="UP000236291"/>
    </source>
</evidence>
<comment type="similarity">
    <text evidence="2">Belongs to the MAP65/ASE1 family.</text>
</comment>
<dbReference type="GO" id="GO:0005874">
    <property type="term" value="C:microtubule"/>
    <property type="evidence" value="ECO:0007669"/>
    <property type="project" value="UniProtKB-KW"/>
</dbReference>
<keyword evidence="3" id="KW-0493">Microtubule</keyword>
<evidence type="ECO:0000313" key="5">
    <source>
        <dbReference type="EMBL" id="PNX86379.1"/>
    </source>
</evidence>
<evidence type="ECO:0000256" key="1">
    <source>
        <dbReference type="ARBA" id="ARBA00004245"/>
    </source>
</evidence>
<accession>A0A2K3M6J1</accession>
<dbReference type="ExpressionAtlas" id="A0A2K3M6J1">
    <property type="expression patterns" value="baseline"/>
</dbReference>
<dbReference type="GO" id="GO:0000226">
    <property type="term" value="P:microtubule cytoskeleton organization"/>
    <property type="evidence" value="ECO:0007669"/>
    <property type="project" value="InterPro"/>
</dbReference>
<dbReference type="InterPro" id="IPR007145">
    <property type="entry name" value="MAP65_Ase1_PRC1"/>
</dbReference>
<organism evidence="5 6">
    <name type="scientific">Trifolium pratense</name>
    <name type="common">Red clover</name>
    <dbReference type="NCBI Taxonomy" id="57577"/>
    <lineage>
        <taxon>Eukaryota</taxon>
        <taxon>Viridiplantae</taxon>
        <taxon>Streptophyta</taxon>
        <taxon>Embryophyta</taxon>
        <taxon>Tracheophyta</taxon>
        <taxon>Spermatophyta</taxon>
        <taxon>Magnoliopsida</taxon>
        <taxon>eudicotyledons</taxon>
        <taxon>Gunneridae</taxon>
        <taxon>Pentapetalae</taxon>
        <taxon>rosids</taxon>
        <taxon>fabids</taxon>
        <taxon>Fabales</taxon>
        <taxon>Fabaceae</taxon>
        <taxon>Papilionoideae</taxon>
        <taxon>50 kb inversion clade</taxon>
        <taxon>NPAAA clade</taxon>
        <taxon>Hologalegina</taxon>
        <taxon>IRL clade</taxon>
        <taxon>Trifolieae</taxon>
        <taxon>Trifolium</taxon>
    </lineage>
</organism>
<proteinExistence type="inferred from homology"/>
<evidence type="ECO:0000256" key="4">
    <source>
        <dbReference type="ARBA" id="ARBA00023212"/>
    </source>
</evidence>
<dbReference type="PANTHER" id="PTHR19321">
    <property type="entry name" value="PROTEIN REGULATOR OF CYTOKINESIS 1 PRC1-RELATED"/>
    <property type="match status" value="1"/>
</dbReference>
<dbReference type="GO" id="GO:0005737">
    <property type="term" value="C:cytoplasm"/>
    <property type="evidence" value="ECO:0007669"/>
    <property type="project" value="TreeGrafter"/>
</dbReference>
<dbReference type="PANTHER" id="PTHR19321:SF41">
    <property type="entry name" value="FASCETTO-RELATED"/>
    <property type="match status" value="1"/>
</dbReference>
<keyword evidence="4" id="KW-0206">Cytoskeleton</keyword>
<protein>
    <submittedName>
        <fullName evidence="5">Microtubule-associated protein MAP65-1-like</fullName>
    </submittedName>
</protein>
<feature type="non-terminal residue" evidence="5">
    <location>
        <position position="265"/>
    </location>
</feature>
<dbReference type="STRING" id="57577.A0A2K3M6J1"/>
<keyword evidence="4" id="KW-0963">Cytoplasm</keyword>
<comment type="subcellular location">
    <subcellularLocation>
        <location evidence="1">Cytoplasm</location>
        <location evidence="1">Cytoskeleton</location>
    </subcellularLocation>
</comment>
<dbReference type="EMBL" id="ASHM01051041">
    <property type="protein sequence ID" value="PNX86379.1"/>
    <property type="molecule type" value="Genomic_DNA"/>
</dbReference>
<dbReference type="Proteomes" id="UP000236291">
    <property type="component" value="Unassembled WGS sequence"/>
</dbReference>
<sequence length="265" mass="30239">MAGVDVHDHIEIKNSCCIFVSRLLKLWNHTGHSDEYKPKICLELKVEFKNACEKVVNAVSNLLGVSVPSLNVTEAVPPNLGPITFCDHYLFGLLKMMKGSGESDEHQHKIILELREECIEAPRNIMSVLSLPDFSFDKDIKTYMDKLNTIKQGIKDLQNIKREKMMKIQRDIQNLCEEITESILCDEFTEVEPTDLSTKKFQDYLSILASILLQELAFQLNFHWNLMDIPPEKRKLFDHVTCNISASADEVSLLEGALAMDLIEK</sequence>
<reference evidence="5 6" key="1">
    <citation type="journal article" date="2014" name="Am. J. Bot.">
        <title>Genome assembly and annotation for red clover (Trifolium pratense; Fabaceae).</title>
        <authorList>
            <person name="Istvanek J."/>
            <person name="Jaros M."/>
            <person name="Krenek A."/>
            <person name="Repkova J."/>
        </authorList>
    </citation>
    <scope>NUCLEOTIDE SEQUENCE [LARGE SCALE GENOMIC DNA]</scope>
    <source>
        <strain evidence="6">cv. Tatra</strain>
        <tissue evidence="5">Young leaves</tissue>
    </source>
</reference>
<evidence type="ECO:0000256" key="3">
    <source>
        <dbReference type="ARBA" id="ARBA00022701"/>
    </source>
</evidence>
<comment type="caution">
    <text evidence="5">The sequence shown here is derived from an EMBL/GenBank/DDBJ whole genome shotgun (WGS) entry which is preliminary data.</text>
</comment>
<name>A0A2K3M6J1_TRIPR</name>
<reference evidence="5 6" key="2">
    <citation type="journal article" date="2017" name="Front. Plant Sci.">
        <title>Gene Classification and Mining of Molecular Markers Useful in Red Clover (Trifolium pratense) Breeding.</title>
        <authorList>
            <person name="Istvanek J."/>
            <person name="Dluhosova J."/>
            <person name="Dluhos P."/>
            <person name="Patkova L."/>
            <person name="Nedelnik J."/>
            <person name="Repkova J."/>
        </authorList>
    </citation>
    <scope>NUCLEOTIDE SEQUENCE [LARGE SCALE GENOMIC DNA]</scope>
    <source>
        <strain evidence="6">cv. Tatra</strain>
        <tissue evidence="5">Young leaves</tissue>
    </source>
</reference>
<evidence type="ECO:0000256" key="2">
    <source>
        <dbReference type="ARBA" id="ARBA00006187"/>
    </source>
</evidence>
<gene>
    <name evidence="5" type="ORF">L195_g042457</name>
</gene>
<dbReference type="AlphaFoldDB" id="A0A2K3M6J1"/>
<dbReference type="GO" id="GO:0008017">
    <property type="term" value="F:microtubule binding"/>
    <property type="evidence" value="ECO:0007669"/>
    <property type="project" value="InterPro"/>
</dbReference>
<dbReference type="GO" id="GO:0005819">
    <property type="term" value="C:spindle"/>
    <property type="evidence" value="ECO:0007669"/>
    <property type="project" value="TreeGrafter"/>
</dbReference>